<evidence type="ECO:0000259" key="8">
    <source>
        <dbReference type="PROSITE" id="PS50287"/>
    </source>
</evidence>
<dbReference type="GO" id="GO:0005886">
    <property type="term" value="C:plasma membrane"/>
    <property type="evidence" value="ECO:0007669"/>
    <property type="project" value="TreeGrafter"/>
</dbReference>
<dbReference type="PANTHER" id="PTHR48071:SF15">
    <property type="entry name" value="SRCR DOMAIN-CONTAINING PROTEIN"/>
    <property type="match status" value="1"/>
</dbReference>
<evidence type="ECO:0000256" key="4">
    <source>
        <dbReference type="ARBA" id="ARBA00022737"/>
    </source>
</evidence>
<evidence type="ECO:0000256" key="7">
    <source>
        <dbReference type="PROSITE-ProRule" id="PRU00196"/>
    </source>
</evidence>
<organism evidence="9 10">
    <name type="scientific">Amphilophus citrinellus</name>
    <name type="common">Midas cichlid</name>
    <name type="synonym">Cichlasoma citrinellum</name>
    <dbReference type="NCBI Taxonomy" id="61819"/>
    <lineage>
        <taxon>Eukaryota</taxon>
        <taxon>Metazoa</taxon>
        <taxon>Chordata</taxon>
        <taxon>Craniata</taxon>
        <taxon>Vertebrata</taxon>
        <taxon>Euteleostomi</taxon>
        <taxon>Actinopterygii</taxon>
        <taxon>Neopterygii</taxon>
        <taxon>Teleostei</taxon>
        <taxon>Neoteleostei</taxon>
        <taxon>Acanthomorphata</taxon>
        <taxon>Ovalentaria</taxon>
        <taxon>Cichlomorphae</taxon>
        <taxon>Cichliformes</taxon>
        <taxon>Cichlidae</taxon>
        <taxon>New World cichlids</taxon>
        <taxon>Cichlasomatinae</taxon>
        <taxon>Heroini</taxon>
        <taxon>Amphilophus</taxon>
    </lineage>
</organism>
<dbReference type="Proteomes" id="UP000261340">
    <property type="component" value="Unplaced"/>
</dbReference>
<evidence type="ECO:0000256" key="1">
    <source>
        <dbReference type="ARBA" id="ARBA00004613"/>
    </source>
</evidence>
<reference evidence="9" key="2">
    <citation type="submission" date="2025-09" db="UniProtKB">
        <authorList>
            <consortium name="Ensembl"/>
        </authorList>
    </citation>
    <scope>IDENTIFICATION</scope>
</reference>
<accession>A0A3Q0RGG0</accession>
<dbReference type="FunFam" id="3.10.250.10:FF:000002">
    <property type="entry name" value="Scavenger receptor cysteine-rich type 1 protein M130"/>
    <property type="match status" value="1"/>
</dbReference>
<reference evidence="9" key="1">
    <citation type="submission" date="2025-08" db="UniProtKB">
        <authorList>
            <consortium name="Ensembl"/>
        </authorList>
    </citation>
    <scope>IDENTIFICATION</scope>
</reference>
<dbReference type="Gene3D" id="3.10.250.10">
    <property type="entry name" value="SRCR-like domain"/>
    <property type="match status" value="1"/>
</dbReference>
<dbReference type="Ensembl" id="ENSACIT00000009146.1">
    <property type="protein sequence ID" value="ENSACIP00000008878.1"/>
    <property type="gene ID" value="ENSACIG00000006946.1"/>
</dbReference>
<dbReference type="SUPFAM" id="SSF56487">
    <property type="entry name" value="SRCR-like"/>
    <property type="match status" value="1"/>
</dbReference>
<dbReference type="PRINTS" id="PR00258">
    <property type="entry name" value="SPERACTRCPTR"/>
</dbReference>
<dbReference type="GO" id="GO:0031638">
    <property type="term" value="P:zymogen activation"/>
    <property type="evidence" value="ECO:0007669"/>
    <property type="project" value="TreeGrafter"/>
</dbReference>
<dbReference type="SMART" id="SM00202">
    <property type="entry name" value="SR"/>
    <property type="match status" value="1"/>
</dbReference>
<dbReference type="AlphaFoldDB" id="A0A3Q0RGG0"/>
<protein>
    <recommendedName>
        <fullName evidence="8">SRCR domain-containing protein</fullName>
    </recommendedName>
</protein>
<dbReference type="STRING" id="61819.ENSACIP00000008878"/>
<keyword evidence="5" id="KW-1015">Disulfide bond</keyword>
<name>A0A3Q0RGG0_AMPCI</name>
<feature type="domain" description="SRCR" evidence="8">
    <location>
        <begin position="9"/>
        <end position="105"/>
    </location>
</feature>
<sequence>ILSASVSWIWMAGPQSSRCSGRVEIYHNSWGTVCDHGWDLEAAHVVCRQLYCGPALSATHSAHFGEGTGEIWLDDVSCSGSESSLTEGFGTHDCGHNEDAGVVCSGEK</sequence>
<comment type="caution">
    <text evidence="7">Lacks conserved residue(s) required for the propagation of feature annotation.</text>
</comment>
<dbReference type="OMA" id="CIHCAIS"/>
<dbReference type="PANTHER" id="PTHR48071">
    <property type="entry name" value="SRCR DOMAIN-CONTAINING PROTEIN"/>
    <property type="match status" value="1"/>
</dbReference>
<dbReference type="GO" id="GO:0005615">
    <property type="term" value="C:extracellular space"/>
    <property type="evidence" value="ECO:0007669"/>
    <property type="project" value="TreeGrafter"/>
</dbReference>
<evidence type="ECO:0000256" key="5">
    <source>
        <dbReference type="ARBA" id="ARBA00023157"/>
    </source>
</evidence>
<dbReference type="GO" id="GO:0004252">
    <property type="term" value="F:serine-type endopeptidase activity"/>
    <property type="evidence" value="ECO:0007669"/>
    <property type="project" value="TreeGrafter"/>
</dbReference>
<keyword evidence="10" id="KW-1185">Reference proteome</keyword>
<dbReference type="InterPro" id="IPR001190">
    <property type="entry name" value="SRCR"/>
</dbReference>
<dbReference type="Pfam" id="PF00530">
    <property type="entry name" value="SRCR"/>
    <property type="match status" value="1"/>
</dbReference>
<keyword evidence="3" id="KW-0732">Signal</keyword>
<proteinExistence type="predicted"/>
<dbReference type="InterPro" id="IPR036772">
    <property type="entry name" value="SRCR-like_dom_sf"/>
</dbReference>
<keyword evidence="2" id="KW-0964">Secreted</keyword>
<evidence type="ECO:0000256" key="3">
    <source>
        <dbReference type="ARBA" id="ARBA00022729"/>
    </source>
</evidence>
<keyword evidence="6" id="KW-0325">Glycoprotein</keyword>
<evidence type="ECO:0000313" key="9">
    <source>
        <dbReference type="Ensembl" id="ENSACIP00000008878.1"/>
    </source>
</evidence>
<evidence type="ECO:0000256" key="2">
    <source>
        <dbReference type="ARBA" id="ARBA00022525"/>
    </source>
</evidence>
<dbReference type="PROSITE" id="PS50287">
    <property type="entry name" value="SRCR_2"/>
    <property type="match status" value="1"/>
</dbReference>
<keyword evidence="4" id="KW-0677">Repeat</keyword>
<comment type="subcellular location">
    <subcellularLocation>
        <location evidence="1">Secreted</location>
    </subcellularLocation>
</comment>
<dbReference type="GeneTree" id="ENSGT00940000157963"/>
<evidence type="ECO:0000256" key="6">
    <source>
        <dbReference type="ARBA" id="ARBA00023180"/>
    </source>
</evidence>
<evidence type="ECO:0000313" key="10">
    <source>
        <dbReference type="Proteomes" id="UP000261340"/>
    </source>
</evidence>